<sequence>MTRVPGGYQARTRFRDVDGVTRSVTRTRPTKGAARNALTEDLTDRLAPAGEDLTANSPIEQAVTLWLADRETANLASNTLRRYREVATDHVNPGMGAVRLREATVPRLEAYIRGLRATIGAPTARLARTVLSGALSLATRHGALASNPMRDVAGVTVTKKDPHALTVDQVRAVRAAIIAWQSPPPREDGKPRRGRPRTTALLDVVDVILATSARIGEALAPRWSEDIDLEAGTLTISGTLSWTDEKPARLYRQDYRKGDADHVVHTLSPHLVAMLTRRHVNADGNPHDLVFPAANGAHWDQNNFRKTLRAALEPAGLAWITPHELRRTVATEVDRTHGLRAAAEVMGNTEEVARRHYVERRTLAPDVRDTLEKFFA</sequence>
<comment type="similarity">
    <text evidence="1">Belongs to the 'phage' integrase family.</text>
</comment>
<keyword evidence="2" id="KW-0238">DNA-binding</keyword>
<dbReference type="SUPFAM" id="SSF56349">
    <property type="entry name" value="DNA breaking-rejoining enzymes"/>
    <property type="match status" value="1"/>
</dbReference>
<reference evidence="6" key="1">
    <citation type="journal article" date="2019" name="Int. J. Syst. Evol. Microbiol.">
        <title>The Global Catalogue of Microorganisms (GCM) 10K type strain sequencing project: providing services to taxonomists for standard genome sequencing and annotation.</title>
        <authorList>
            <consortium name="The Broad Institute Genomics Platform"/>
            <consortium name="The Broad Institute Genome Sequencing Center for Infectious Disease"/>
            <person name="Wu L."/>
            <person name="Ma J."/>
        </authorList>
    </citation>
    <scope>NUCLEOTIDE SEQUENCE [LARGE SCALE GENOMIC DNA]</scope>
    <source>
        <strain evidence="6">JCM 11650</strain>
    </source>
</reference>
<accession>A0ABW4PZH8</accession>
<dbReference type="Gene3D" id="1.10.443.10">
    <property type="entry name" value="Intergrase catalytic core"/>
    <property type="match status" value="1"/>
</dbReference>
<evidence type="ECO:0000256" key="3">
    <source>
        <dbReference type="ARBA" id="ARBA00023172"/>
    </source>
</evidence>
<dbReference type="InterPro" id="IPR050090">
    <property type="entry name" value="Tyrosine_recombinase_XerCD"/>
</dbReference>
<dbReference type="RefSeq" id="WP_343905622.1">
    <property type="nucleotide sequence ID" value="NZ_BAAAIS010000003.1"/>
</dbReference>
<evidence type="ECO:0000256" key="2">
    <source>
        <dbReference type="ARBA" id="ARBA00023125"/>
    </source>
</evidence>
<name>A0ABW4PZH8_9MICO</name>
<evidence type="ECO:0000313" key="5">
    <source>
        <dbReference type="EMBL" id="MFD1836247.1"/>
    </source>
</evidence>
<gene>
    <name evidence="5" type="ORF">ACFSDA_14345</name>
</gene>
<dbReference type="InterPro" id="IPR013762">
    <property type="entry name" value="Integrase-like_cat_sf"/>
</dbReference>
<proteinExistence type="inferred from homology"/>
<dbReference type="InterPro" id="IPR011010">
    <property type="entry name" value="DNA_brk_join_enz"/>
</dbReference>
<evidence type="ECO:0000259" key="4">
    <source>
        <dbReference type="PROSITE" id="PS51898"/>
    </source>
</evidence>
<dbReference type="EMBL" id="JBHUFL010000003">
    <property type="protein sequence ID" value="MFD1836247.1"/>
    <property type="molecule type" value="Genomic_DNA"/>
</dbReference>
<dbReference type="Gene3D" id="1.10.150.130">
    <property type="match status" value="1"/>
</dbReference>
<protein>
    <submittedName>
        <fullName evidence="5">Tyrosine-type recombinase/integrase</fullName>
    </submittedName>
</protein>
<dbReference type="InterPro" id="IPR002104">
    <property type="entry name" value="Integrase_catalytic"/>
</dbReference>
<dbReference type="Pfam" id="PF00589">
    <property type="entry name" value="Phage_integrase"/>
    <property type="match status" value="1"/>
</dbReference>
<organism evidence="5 6">
    <name type="scientific">Brachybacterium rhamnosum</name>
    <dbReference type="NCBI Taxonomy" id="173361"/>
    <lineage>
        <taxon>Bacteria</taxon>
        <taxon>Bacillati</taxon>
        <taxon>Actinomycetota</taxon>
        <taxon>Actinomycetes</taxon>
        <taxon>Micrococcales</taxon>
        <taxon>Dermabacteraceae</taxon>
        <taxon>Brachybacterium</taxon>
    </lineage>
</organism>
<dbReference type="Proteomes" id="UP001597280">
    <property type="component" value="Unassembled WGS sequence"/>
</dbReference>
<evidence type="ECO:0000256" key="1">
    <source>
        <dbReference type="ARBA" id="ARBA00008857"/>
    </source>
</evidence>
<keyword evidence="3" id="KW-0233">DNA recombination</keyword>
<dbReference type="InterPro" id="IPR010998">
    <property type="entry name" value="Integrase_recombinase_N"/>
</dbReference>
<evidence type="ECO:0000313" key="6">
    <source>
        <dbReference type="Proteomes" id="UP001597280"/>
    </source>
</evidence>
<dbReference type="PROSITE" id="PS51898">
    <property type="entry name" value="TYR_RECOMBINASE"/>
    <property type="match status" value="1"/>
</dbReference>
<keyword evidence="6" id="KW-1185">Reference proteome</keyword>
<dbReference type="PANTHER" id="PTHR30349:SF64">
    <property type="entry name" value="PROPHAGE INTEGRASE INTD-RELATED"/>
    <property type="match status" value="1"/>
</dbReference>
<dbReference type="PANTHER" id="PTHR30349">
    <property type="entry name" value="PHAGE INTEGRASE-RELATED"/>
    <property type="match status" value="1"/>
</dbReference>
<comment type="caution">
    <text evidence="5">The sequence shown here is derived from an EMBL/GenBank/DDBJ whole genome shotgun (WGS) entry which is preliminary data.</text>
</comment>
<feature type="domain" description="Tyr recombinase" evidence="4">
    <location>
        <begin position="160"/>
        <end position="376"/>
    </location>
</feature>